<organism evidence="1">
    <name type="scientific">hydrothermal vent metagenome</name>
    <dbReference type="NCBI Taxonomy" id="652676"/>
    <lineage>
        <taxon>unclassified sequences</taxon>
        <taxon>metagenomes</taxon>
        <taxon>ecological metagenomes</taxon>
    </lineage>
</organism>
<name>A0A3B0SNP2_9ZZZZ</name>
<reference evidence="1" key="1">
    <citation type="submission" date="2018-06" db="EMBL/GenBank/DDBJ databases">
        <authorList>
            <person name="Zhirakovskaya E."/>
        </authorList>
    </citation>
    <scope>NUCLEOTIDE SEQUENCE</scope>
</reference>
<gene>
    <name evidence="1" type="ORF">MNBD_ACTINO02-976</name>
</gene>
<sequence>MWTTGVEDDDCITDSSLWDSEAVGSAIGFTFNANQTSPSGVVSAFIRAPEGCEIDLMGNTYLDRPCQVFTIGGPITSFANANPPLVQFEAIVVCCDPI</sequence>
<dbReference type="EMBL" id="UOEK01000427">
    <property type="protein sequence ID" value="VAW07911.1"/>
    <property type="molecule type" value="Genomic_DNA"/>
</dbReference>
<accession>A0A3B0SNP2</accession>
<protein>
    <submittedName>
        <fullName evidence="1">Uncharacterized protein</fullName>
    </submittedName>
</protein>
<evidence type="ECO:0000313" key="1">
    <source>
        <dbReference type="EMBL" id="VAW07911.1"/>
    </source>
</evidence>
<dbReference type="AlphaFoldDB" id="A0A3B0SNP2"/>
<proteinExistence type="predicted"/>